<reference evidence="3" key="1">
    <citation type="submission" date="2017-08" db="EMBL/GenBank/DDBJ databases">
        <title>Draft Genome Sequence of Kocuria varians 80.</title>
        <authorList>
            <person name="Minaev M."/>
            <person name="Kurbakov K.A."/>
            <person name="Solodovnikova G.I."/>
            <person name="Kuznetsova O.A."/>
            <person name="Lisitsyn A.B."/>
        </authorList>
    </citation>
    <scope>NUCLEOTIDE SEQUENCE [LARGE SCALE GENOMIC DNA]</scope>
    <source>
        <strain evidence="3">80</strain>
    </source>
</reference>
<dbReference type="RefSeq" id="WP_094395021.1">
    <property type="nucleotide sequence ID" value="NZ_CP059343.1"/>
</dbReference>
<proteinExistence type="predicted"/>
<dbReference type="KEGG" id="kvr:CIB50_0000174"/>
<evidence type="ECO:0000313" key="2">
    <source>
        <dbReference type="EMBL" id="QMS55490.1"/>
    </source>
</evidence>
<name>A0A7D7KX79_KOCVA</name>
<dbReference type="EMBL" id="CP059343">
    <property type="protein sequence ID" value="QMS55490.1"/>
    <property type="molecule type" value="Genomic_DNA"/>
</dbReference>
<accession>A0A7D7KX79</accession>
<protein>
    <submittedName>
        <fullName evidence="2">Uncharacterized protein</fullName>
    </submittedName>
</protein>
<dbReference type="AlphaFoldDB" id="A0A7D7KX79"/>
<dbReference type="Proteomes" id="UP000216825">
    <property type="component" value="Chromosome"/>
</dbReference>
<gene>
    <name evidence="2" type="ORF">CIB50_0000174</name>
</gene>
<reference evidence="2 3" key="2">
    <citation type="submission" date="2020-07" db="EMBL/GenBank/DDBJ databases">
        <title>Genome of starter culture bacteria Kocuria salsicia reveals its technological properties and safety for usage in meat industry.</title>
        <authorList>
            <person name="Michael M."/>
            <person name="Konstantin K."/>
            <person name="Evgenii K."/>
            <person name="Galina S."/>
            <person name="Oksana K."/>
            <person name="Andrei L."/>
        </authorList>
    </citation>
    <scope>NUCLEOTIDE SEQUENCE [LARGE SCALE GENOMIC DNA]</scope>
    <source>
        <strain evidence="2 3">80</strain>
    </source>
</reference>
<keyword evidence="3" id="KW-1185">Reference proteome</keyword>
<evidence type="ECO:0000256" key="1">
    <source>
        <dbReference type="SAM" id="MobiDB-lite"/>
    </source>
</evidence>
<organism evidence="2 3">
    <name type="scientific">Kocuria varians</name>
    <name type="common">Micrococcus varians</name>
    <dbReference type="NCBI Taxonomy" id="1272"/>
    <lineage>
        <taxon>Bacteria</taxon>
        <taxon>Bacillati</taxon>
        <taxon>Actinomycetota</taxon>
        <taxon>Actinomycetes</taxon>
        <taxon>Micrococcales</taxon>
        <taxon>Micrococcaceae</taxon>
        <taxon>Kocuria</taxon>
    </lineage>
</organism>
<sequence>MKYLPGILSLSCTIASLLIFFLAREPMLAMLVALLGVVASGATTFRRRPGGGSNPRTDRGDGHTVELQRRRLLADVQAHQRNVAHGGAPAASH</sequence>
<feature type="region of interest" description="Disordered" evidence="1">
    <location>
        <begin position="44"/>
        <end position="64"/>
    </location>
</feature>
<evidence type="ECO:0000313" key="3">
    <source>
        <dbReference type="Proteomes" id="UP000216825"/>
    </source>
</evidence>